<protein>
    <submittedName>
        <fullName evidence="1">Reductase</fullName>
    </submittedName>
</protein>
<dbReference type="EMBL" id="NBTM02000001">
    <property type="protein sequence ID" value="PNL90916.1"/>
    <property type="molecule type" value="Genomic_DNA"/>
</dbReference>
<sequence length="137" mass="16265">MLVPYTRRYEKIVMGLLSYIPEFKEFSELTEEMDKINHEERKIYLWKDAYSDNIIGLVGFDQHDDTDTLVVRYLSINPSFREEGRTYDLLTALKKEFPVYTLTGVISLSTILSKWTKRRQEEFDNELDNKQENTPQA</sequence>
<comment type="caution">
    <text evidence="1">The sequence shown here is derived from an EMBL/GenBank/DDBJ whole genome shotgun (WGS) entry which is preliminary data.</text>
</comment>
<accession>A0A2J9PKR6</accession>
<dbReference type="AlphaFoldDB" id="A0A2J9PKR6"/>
<evidence type="ECO:0000313" key="1">
    <source>
        <dbReference type="EMBL" id="PNL90916.1"/>
    </source>
</evidence>
<reference evidence="2" key="1">
    <citation type="submission" date="2017-12" db="EMBL/GenBank/DDBJ databases">
        <title>FDA dAtabase for Regulatory Grade micrObial Sequences (FDA-ARGOS): Supporting development and validation of Infectious Disease Dx tests.</title>
        <authorList>
            <person name="Hoffmann M."/>
            <person name="Allard M."/>
            <person name="Evans P."/>
            <person name="Brown E."/>
            <person name="Tallon L."/>
            <person name="Sadzewicz L."/>
            <person name="Sengamalay N."/>
            <person name="Ott S."/>
            <person name="Godinez A."/>
            <person name="Nagaraj S."/>
            <person name="Vavikolanu K."/>
            <person name="Aluvathingal J."/>
            <person name="Nadendla S."/>
            <person name="Sichtig H."/>
        </authorList>
    </citation>
    <scope>NUCLEOTIDE SEQUENCE [LARGE SCALE GENOMIC DNA]</scope>
    <source>
        <strain evidence="2">FDAARGOS_249</strain>
    </source>
</reference>
<organism evidence="1 2">
    <name type="scientific">Aerococcus viridans</name>
    <dbReference type="NCBI Taxonomy" id="1377"/>
    <lineage>
        <taxon>Bacteria</taxon>
        <taxon>Bacillati</taxon>
        <taxon>Bacillota</taxon>
        <taxon>Bacilli</taxon>
        <taxon>Lactobacillales</taxon>
        <taxon>Aerococcaceae</taxon>
        <taxon>Aerococcus</taxon>
    </lineage>
</organism>
<proteinExistence type="predicted"/>
<dbReference type="RefSeq" id="WP_083067689.1">
    <property type="nucleotide sequence ID" value="NZ_NBTM02000001.1"/>
</dbReference>
<dbReference type="Proteomes" id="UP000192813">
    <property type="component" value="Unassembled WGS sequence"/>
</dbReference>
<dbReference type="Gene3D" id="3.40.630.30">
    <property type="match status" value="1"/>
</dbReference>
<gene>
    <name evidence="1" type="ORF">A6J77_001100</name>
</gene>
<evidence type="ECO:0000313" key="2">
    <source>
        <dbReference type="Proteomes" id="UP000192813"/>
    </source>
</evidence>
<name>A0A2J9PKR6_9LACT</name>